<gene>
    <name evidence="1" type="ORF">A4A59_004085</name>
</gene>
<reference evidence="1" key="1">
    <citation type="submission" date="2024-10" db="EMBL/GenBank/DDBJ databases">
        <title>Strain of Rhizobium-related bacteria isolated fromm roots of Vavilovia formosa.</title>
        <authorList>
            <person name="Kimeklis A."/>
            <person name="Afonin A."/>
        </authorList>
    </citation>
    <scope>NUCLEOTIDE SEQUENCE</scope>
    <source>
        <strain evidence="1">Vaf12</strain>
    </source>
</reference>
<protein>
    <submittedName>
        <fullName evidence="1">Uncharacterized protein</fullName>
    </submittedName>
</protein>
<name>A0ACD5F775_RHILE</name>
<evidence type="ECO:0000313" key="2">
    <source>
        <dbReference type="Proteomes" id="UP000076193"/>
    </source>
</evidence>
<organism evidence="1 2">
    <name type="scientific">Rhizobium leguminosarum</name>
    <dbReference type="NCBI Taxonomy" id="384"/>
    <lineage>
        <taxon>Bacteria</taxon>
        <taxon>Pseudomonadati</taxon>
        <taxon>Pseudomonadota</taxon>
        <taxon>Alphaproteobacteria</taxon>
        <taxon>Hyphomicrobiales</taxon>
        <taxon>Rhizobiaceae</taxon>
        <taxon>Rhizobium/Agrobacterium group</taxon>
        <taxon>Rhizobium</taxon>
    </lineage>
</organism>
<dbReference type="Proteomes" id="UP000076193">
    <property type="component" value="Chromosome"/>
</dbReference>
<accession>A0ACD5F775</accession>
<dbReference type="EMBL" id="CP171844">
    <property type="protein sequence ID" value="XKQ41088.1"/>
    <property type="molecule type" value="Genomic_DNA"/>
</dbReference>
<sequence>MTNRDDPERMRWARLVFERAERIVTLQPGNAAPLSRGAVALAFLGDAKRATSWIVRALTIDPDDLTTQYNAAAVYSIVGELDTAMHILEAYMHRVADDMIDVIRHEGCLERIRDRPRYEELFPLGLYVCEQ</sequence>
<evidence type="ECO:0000313" key="1">
    <source>
        <dbReference type="EMBL" id="XKQ41088.1"/>
    </source>
</evidence>
<proteinExistence type="predicted"/>